<accession>A0A7S0BJ65</accession>
<feature type="binding site" evidence="2">
    <location>
        <position position="144"/>
    </location>
    <ligand>
        <name>3'-phosphoadenylyl sulfate</name>
        <dbReference type="ChEBI" id="CHEBI:58339"/>
    </ligand>
</feature>
<evidence type="ECO:0000256" key="1">
    <source>
        <dbReference type="ARBA" id="ARBA00022679"/>
    </source>
</evidence>
<dbReference type="AlphaFoldDB" id="A0A7S0BJ65"/>
<evidence type="ECO:0008006" key="5">
    <source>
        <dbReference type="Google" id="ProtNLM"/>
    </source>
</evidence>
<dbReference type="PANTHER" id="PTHR10605:SF56">
    <property type="entry name" value="BIFUNCTIONAL HEPARAN SULFATE N-DEACETYLASE_N-SULFOTRANSFERASE"/>
    <property type="match status" value="1"/>
</dbReference>
<dbReference type="InterPro" id="IPR037359">
    <property type="entry name" value="NST/OST"/>
</dbReference>
<dbReference type="SUPFAM" id="SSF52540">
    <property type="entry name" value="P-loop containing nucleoside triphosphate hydrolases"/>
    <property type="match status" value="1"/>
</dbReference>
<feature type="signal peptide" evidence="3">
    <location>
        <begin position="1"/>
        <end position="19"/>
    </location>
</feature>
<protein>
    <recommendedName>
        <fullName evidence="5">Sulfotransferase domain-containing protein</fullName>
    </recommendedName>
</protein>
<dbReference type="InterPro" id="IPR027417">
    <property type="entry name" value="P-loop_NTPase"/>
</dbReference>
<keyword evidence="1" id="KW-0808">Transferase</keyword>
<dbReference type="Gene3D" id="3.40.50.300">
    <property type="entry name" value="P-loop containing nucleotide triphosphate hydrolases"/>
    <property type="match status" value="1"/>
</dbReference>
<feature type="chain" id="PRO_5031143174" description="Sulfotransferase domain-containing protein" evidence="3">
    <location>
        <begin position="20"/>
        <end position="358"/>
    </location>
</feature>
<keyword evidence="3" id="KW-0732">Signal</keyword>
<evidence type="ECO:0000256" key="2">
    <source>
        <dbReference type="PIRSR" id="PIRSR637359-2"/>
    </source>
</evidence>
<reference evidence="4" key="1">
    <citation type="submission" date="2021-01" db="EMBL/GenBank/DDBJ databases">
        <authorList>
            <person name="Corre E."/>
            <person name="Pelletier E."/>
            <person name="Niang G."/>
            <person name="Scheremetjew M."/>
            <person name="Finn R."/>
            <person name="Kale V."/>
            <person name="Holt S."/>
            <person name="Cochrane G."/>
            <person name="Meng A."/>
            <person name="Brown T."/>
            <person name="Cohen L."/>
        </authorList>
    </citation>
    <scope>NUCLEOTIDE SEQUENCE</scope>
    <source>
        <strain evidence="4">UTEX LB 2760</strain>
    </source>
</reference>
<name>A0A7S0BJ65_9RHOD</name>
<gene>
    <name evidence="4" type="ORF">RMAR0315_LOCUS4575</name>
</gene>
<dbReference type="EMBL" id="HBEK01008386">
    <property type="protein sequence ID" value="CAD8394590.1"/>
    <property type="molecule type" value="Transcribed_RNA"/>
</dbReference>
<proteinExistence type="predicted"/>
<evidence type="ECO:0000313" key="4">
    <source>
        <dbReference type="EMBL" id="CAD8394590.1"/>
    </source>
</evidence>
<sequence>MKVGRSVRILVLLVVGVRGEDSCDAQEVGGWICPDLFLLGSELSGIMYITEVLARSLDDRIRLPDEGVRGETCGGRLRCEYGTQYFSWDHVKGLAWYKESYGTRKSPEEVGLEVNPKYLAIPSVPFRMQSELLPSRLKFIVAFRNPVGRAHAAYRSSIISIGTSSSRIHDSYDAFDFKFSLIARTVGDYVMGCIHLLSDPQLVYRMCAHESEIDQYRNYHASVPETEKVITDFQMIARPFTSGLYGYIMIRWFEYFDPRQFCPLMYENLLEDFGAEITNLQPCLHAFGVTLKKDHYAHVEIISDPEDCEGCQYFERLTKDEMAEIGQRLNQKIYGASNEILSELMEANYKRRDIGKWK</sequence>
<organism evidence="4">
    <name type="scientific">Rhodosorus marinus</name>
    <dbReference type="NCBI Taxonomy" id="101924"/>
    <lineage>
        <taxon>Eukaryota</taxon>
        <taxon>Rhodophyta</taxon>
        <taxon>Stylonematophyceae</taxon>
        <taxon>Stylonematales</taxon>
        <taxon>Stylonemataceae</taxon>
        <taxon>Rhodosorus</taxon>
    </lineage>
</organism>
<evidence type="ECO:0000256" key="3">
    <source>
        <dbReference type="SAM" id="SignalP"/>
    </source>
</evidence>
<dbReference type="GO" id="GO:0008146">
    <property type="term" value="F:sulfotransferase activity"/>
    <property type="evidence" value="ECO:0007669"/>
    <property type="project" value="InterPro"/>
</dbReference>
<dbReference type="PANTHER" id="PTHR10605">
    <property type="entry name" value="HEPARAN SULFATE SULFOTRANSFERASE"/>
    <property type="match status" value="1"/>
</dbReference>